<protein>
    <submittedName>
        <fullName evidence="6">Efflux RND transporter periplasmic adaptor subunit</fullName>
    </submittedName>
</protein>
<dbReference type="Pfam" id="PF25893">
    <property type="entry name" value="HH_CzcB"/>
    <property type="match status" value="1"/>
</dbReference>
<gene>
    <name evidence="6" type="ORF">ACFFU9_04350</name>
</gene>
<dbReference type="SUPFAM" id="SSF111369">
    <property type="entry name" value="HlyD-like secretion proteins"/>
    <property type="match status" value="1"/>
</dbReference>
<feature type="domain" description="CzcB-like barrel-sandwich hybrid" evidence="5">
    <location>
        <begin position="100"/>
        <end position="212"/>
    </location>
</feature>
<evidence type="ECO:0000313" key="7">
    <source>
        <dbReference type="Proteomes" id="UP001589585"/>
    </source>
</evidence>
<dbReference type="EMBL" id="JBHMFC010000011">
    <property type="protein sequence ID" value="MFB9055965.1"/>
    <property type="molecule type" value="Genomic_DNA"/>
</dbReference>
<name>A0ABV5F946_9FLAO</name>
<dbReference type="PANTHER" id="PTHR30469:SF15">
    <property type="entry name" value="HLYD FAMILY OF SECRETION PROTEINS"/>
    <property type="match status" value="1"/>
</dbReference>
<dbReference type="InterPro" id="IPR058648">
    <property type="entry name" value="HH_CzcB-like"/>
</dbReference>
<feature type="domain" description="CzcB-like alpha-helical hairpin" evidence="3">
    <location>
        <begin position="134"/>
        <end position="189"/>
    </location>
</feature>
<dbReference type="Gene3D" id="2.40.30.170">
    <property type="match status" value="1"/>
</dbReference>
<sequence>MKKITTIICIALVLSSCGHKEKSVKDLIANGSLLELRAKKKELSQEQSEIKNELSALENRINALDNTKHKTLVTTIKLSDTVFRHFTEVQGDVGTDQNIIIYPQFSGTLTQVYVKEGQDVTKGQLLAKIDDGGLSSQLAQVRVQAELAKTTFERQSRLWDQNIGSEIQYLQAKTNYEASKSSFDQLEKQFEKTNIRAPFTGTIDQIITDQGSLVNPGQSPLMRIVNTSDMYVKADVPENYLGKVTEGSEVVVDFISLGKTYTGKIRQVSNFINPDNRSFSIQVALPNKDNILKPNLIATIKLNDYISEKTIVIPSSIVQKNSKNESLVFIYTPETDSTGTVKQTVIKTGKEQDGHIEVSEGIKSGDIIILEGARTLRDGQEVSIKNANNEQ</sequence>
<dbReference type="Proteomes" id="UP001589585">
    <property type="component" value="Unassembled WGS sequence"/>
</dbReference>
<dbReference type="PROSITE" id="PS51257">
    <property type="entry name" value="PROKAR_LIPOPROTEIN"/>
    <property type="match status" value="1"/>
</dbReference>
<dbReference type="InterPro" id="IPR058647">
    <property type="entry name" value="BSH_CzcB-like"/>
</dbReference>
<comment type="similarity">
    <text evidence="1">Belongs to the membrane fusion protein (MFP) (TC 8.A.1) family.</text>
</comment>
<dbReference type="InterPro" id="IPR006143">
    <property type="entry name" value="RND_pump_MFP"/>
</dbReference>
<keyword evidence="7" id="KW-1185">Reference proteome</keyword>
<dbReference type="Gene3D" id="2.40.420.20">
    <property type="match status" value="1"/>
</dbReference>
<evidence type="ECO:0000259" key="3">
    <source>
        <dbReference type="Pfam" id="PF25893"/>
    </source>
</evidence>
<evidence type="ECO:0000313" key="6">
    <source>
        <dbReference type="EMBL" id="MFB9055965.1"/>
    </source>
</evidence>
<accession>A0ABV5F946</accession>
<dbReference type="Gene3D" id="2.40.50.100">
    <property type="match status" value="1"/>
</dbReference>
<dbReference type="Pfam" id="PF25973">
    <property type="entry name" value="BSH_CzcB"/>
    <property type="match status" value="1"/>
</dbReference>
<organism evidence="6 7">
    <name type="scientific">Mariniflexile ostreae</name>
    <dbReference type="NCBI Taxonomy" id="1520892"/>
    <lineage>
        <taxon>Bacteria</taxon>
        <taxon>Pseudomonadati</taxon>
        <taxon>Bacteroidota</taxon>
        <taxon>Flavobacteriia</taxon>
        <taxon>Flavobacteriales</taxon>
        <taxon>Flavobacteriaceae</taxon>
        <taxon>Mariniflexile</taxon>
    </lineage>
</organism>
<proteinExistence type="inferred from homology"/>
<feature type="domain" description="CusB-like beta-barrel" evidence="4">
    <location>
        <begin position="232"/>
        <end position="303"/>
    </location>
</feature>
<dbReference type="Pfam" id="PF25954">
    <property type="entry name" value="Beta-barrel_RND_2"/>
    <property type="match status" value="1"/>
</dbReference>
<dbReference type="InterPro" id="IPR058792">
    <property type="entry name" value="Beta-barrel_RND_2"/>
</dbReference>
<evidence type="ECO:0000259" key="4">
    <source>
        <dbReference type="Pfam" id="PF25954"/>
    </source>
</evidence>
<evidence type="ECO:0000259" key="5">
    <source>
        <dbReference type="Pfam" id="PF25973"/>
    </source>
</evidence>
<dbReference type="PANTHER" id="PTHR30469">
    <property type="entry name" value="MULTIDRUG RESISTANCE PROTEIN MDTA"/>
    <property type="match status" value="1"/>
</dbReference>
<dbReference type="RefSeq" id="WP_379860157.1">
    <property type="nucleotide sequence ID" value="NZ_JBHMFC010000011.1"/>
</dbReference>
<comment type="caution">
    <text evidence="6">The sequence shown here is derived from an EMBL/GenBank/DDBJ whole genome shotgun (WGS) entry which is preliminary data.</text>
</comment>
<keyword evidence="2" id="KW-0175">Coiled coil</keyword>
<feature type="coiled-coil region" evidence="2">
    <location>
        <begin position="33"/>
        <end position="67"/>
    </location>
</feature>
<evidence type="ECO:0000256" key="1">
    <source>
        <dbReference type="ARBA" id="ARBA00009477"/>
    </source>
</evidence>
<reference evidence="6 7" key="1">
    <citation type="submission" date="2024-09" db="EMBL/GenBank/DDBJ databases">
        <authorList>
            <person name="Sun Q."/>
            <person name="Mori K."/>
        </authorList>
    </citation>
    <scope>NUCLEOTIDE SEQUENCE [LARGE SCALE GENOMIC DNA]</scope>
    <source>
        <strain evidence="6 7">CECT 8622</strain>
    </source>
</reference>
<dbReference type="NCBIfam" id="TIGR01730">
    <property type="entry name" value="RND_mfp"/>
    <property type="match status" value="1"/>
</dbReference>
<evidence type="ECO:0000256" key="2">
    <source>
        <dbReference type="SAM" id="Coils"/>
    </source>
</evidence>
<dbReference type="Gene3D" id="1.10.287.470">
    <property type="entry name" value="Helix hairpin bin"/>
    <property type="match status" value="1"/>
</dbReference>